<protein>
    <submittedName>
        <fullName evidence="2">Uncharacterized protein</fullName>
    </submittedName>
</protein>
<accession>A0A8K1G3E3</accession>
<feature type="region of interest" description="Disordered" evidence="1">
    <location>
        <begin position="50"/>
        <end position="83"/>
    </location>
</feature>
<feature type="compositionally biased region" description="Basic and acidic residues" evidence="1">
    <location>
        <begin position="72"/>
        <end position="82"/>
    </location>
</feature>
<feature type="region of interest" description="Disordered" evidence="1">
    <location>
        <begin position="111"/>
        <end position="151"/>
    </location>
</feature>
<dbReference type="EMBL" id="SWJQ01000803">
    <property type="protein sequence ID" value="TRZ10810.1"/>
    <property type="molecule type" value="Genomic_DNA"/>
</dbReference>
<keyword evidence="3" id="KW-1185">Reference proteome</keyword>
<dbReference type="AlphaFoldDB" id="A0A8K1G3E3"/>
<dbReference type="OrthoDB" id="10623278at2759"/>
<evidence type="ECO:0000313" key="2">
    <source>
        <dbReference type="EMBL" id="TRZ10810.1"/>
    </source>
</evidence>
<evidence type="ECO:0000256" key="1">
    <source>
        <dbReference type="SAM" id="MobiDB-lite"/>
    </source>
</evidence>
<dbReference type="Proteomes" id="UP000796761">
    <property type="component" value="Unassembled WGS sequence"/>
</dbReference>
<organism evidence="2 3">
    <name type="scientific">Zosterops borbonicus</name>
    <dbReference type="NCBI Taxonomy" id="364589"/>
    <lineage>
        <taxon>Eukaryota</taxon>
        <taxon>Metazoa</taxon>
        <taxon>Chordata</taxon>
        <taxon>Craniata</taxon>
        <taxon>Vertebrata</taxon>
        <taxon>Euteleostomi</taxon>
        <taxon>Archelosauria</taxon>
        <taxon>Archosauria</taxon>
        <taxon>Dinosauria</taxon>
        <taxon>Saurischia</taxon>
        <taxon>Theropoda</taxon>
        <taxon>Coelurosauria</taxon>
        <taxon>Aves</taxon>
        <taxon>Neognathae</taxon>
        <taxon>Neoaves</taxon>
        <taxon>Telluraves</taxon>
        <taxon>Australaves</taxon>
        <taxon>Passeriformes</taxon>
        <taxon>Sylvioidea</taxon>
        <taxon>Zosteropidae</taxon>
        <taxon>Zosterops</taxon>
    </lineage>
</organism>
<reference evidence="2" key="1">
    <citation type="submission" date="2019-04" db="EMBL/GenBank/DDBJ databases">
        <title>Genome assembly of Zosterops borbonicus 15179.</title>
        <authorList>
            <person name="Leroy T."/>
            <person name="Anselmetti Y."/>
            <person name="Tilak M.-K."/>
            <person name="Nabholz B."/>
        </authorList>
    </citation>
    <scope>NUCLEOTIDE SEQUENCE</scope>
    <source>
        <strain evidence="2">HGM_15179</strain>
        <tissue evidence="2">Muscle</tissue>
    </source>
</reference>
<sequence>MLLFTSNFLKKQGEFLGELRGEIFGDGPAANISQFSRDLQLGILARDGASLQDEPRGGGNQTLEQAEASRVTPEKGEVDGKKPKNFVYPGTFPVLSRPLFKISQQGIAAQSKSGIISDVGDGNTQERSKGIGAPQGQVDHEEFGKLREKLG</sequence>
<comment type="caution">
    <text evidence="2">The sequence shown here is derived from an EMBL/GenBank/DDBJ whole genome shotgun (WGS) entry which is preliminary data.</text>
</comment>
<proteinExistence type="predicted"/>
<gene>
    <name evidence="2" type="ORF">HGM15179_016301</name>
</gene>
<name>A0A8K1G3E3_9PASS</name>
<feature type="compositionally biased region" description="Basic and acidic residues" evidence="1">
    <location>
        <begin position="138"/>
        <end position="151"/>
    </location>
</feature>
<evidence type="ECO:0000313" key="3">
    <source>
        <dbReference type="Proteomes" id="UP000796761"/>
    </source>
</evidence>